<reference evidence="5 6" key="1">
    <citation type="submission" date="2018-06" db="EMBL/GenBank/DDBJ databases">
        <authorList>
            <consortium name="Pathogen Informatics"/>
            <person name="Doyle S."/>
        </authorList>
    </citation>
    <scope>NUCLEOTIDE SEQUENCE [LARGE SCALE GENOMIC DNA]</scope>
    <source>
        <strain evidence="3 6">NCTC7295</strain>
        <strain evidence="2 5">NCTC7307</strain>
        <strain evidence="4 7">NCTC8297</strain>
    </source>
</reference>
<gene>
    <name evidence="3" type="ORF">NCTC7295_00807</name>
    <name evidence="2" type="ORF">NCTC7307_00859</name>
    <name evidence="4" type="ORF">NCTC8297_00986</name>
</gene>
<feature type="region of interest" description="Disordered" evidence="1">
    <location>
        <begin position="15"/>
        <end position="37"/>
    </location>
</feature>
<protein>
    <submittedName>
        <fullName evidence="2">Uncharacterized protein</fullName>
    </submittedName>
</protein>
<proteinExistence type="predicted"/>
<evidence type="ECO:0000313" key="2">
    <source>
        <dbReference type="EMBL" id="SQI21008.1"/>
    </source>
</evidence>
<evidence type="ECO:0000313" key="7">
    <source>
        <dbReference type="Proteomes" id="UP000254741"/>
    </source>
</evidence>
<name>A0A2X4TF70_SALER</name>
<evidence type="ECO:0000313" key="6">
    <source>
        <dbReference type="Proteomes" id="UP000254124"/>
    </source>
</evidence>
<dbReference type="EMBL" id="UGWZ01000001">
    <property type="protein sequence ID" value="SUG13241.1"/>
    <property type="molecule type" value="Genomic_DNA"/>
</dbReference>
<accession>A0A2X4TF70</accession>
<sequence>MGFTEHISLLANNRSTTKTSLQEEETRHETNLALVRT</sequence>
<evidence type="ECO:0000313" key="5">
    <source>
        <dbReference type="Proteomes" id="UP000248731"/>
    </source>
</evidence>
<dbReference type="AlphaFoldDB" id="A0A2X4TF70"/>
<dbReference type="Proteomes" id="UP000254741">
    <property type="component" value="Unassembled WGS sequence"/>
</dbReference>
<organism evidence="2 5">
    <name type="scientific">Salmonella enterica subsp. arizonae</name>
    <dbReference type="NCBI Taxonomy" id="59203"/>
    <lineage>
        <taxon>Bacteria</taxon>
        <taxon>Pseudomonadati</taxon>
        <taxon>Pseudomonadota</taxon>
        <taxon>Gammaproteobacteria</taxon>
        <taxon>Enterobacterales</taxon>
        <taxon>Enterobacteriaceae</taxon>
        <taxon>Salmonella</taxon>
    </lineage>
</organism>
<evidence type="ECO:0000256" key="1">
    <source>
        <dbReference type="SAM" id="MobiDB-lite"/>
    </source>
</evidence>
<evidence type="ECO:0000313" key="3">
    <source>
        <dbReference type="EMBL" id="SUG13241.1"/>
    </source>
</evidence>
<dbReference type="EMBL" id="UGXG01000002">
    <property type="protein sequence ID" value="SUG45794.1"/>
    <property type="molecule type" value="Genomic_DNA"/>
</dbReference>
<evidence type="ECO:0000313" key="4">
    <source>
        <dbReference type="EMBL" id="SUG45794.1"/>
    </source>
</evidence>
<dbReference type="Proteomes" id="UP000248731">
    <property type="component" value="Chromosome 1"/>
</dbReference>
<dbReference type="EMBL" id="LS483466">
    <property type="protein sequence ID" value="SQI21008.1"/>
    <property type="molecule type" value="Genomic_DNA"/>
</dbReference>
<keyword evidence="5" id="KW-1185">Reference proteome</keyword>
<dbReference type="Proteomes" id="UP000254124">
    <property type="component" value="Unassembled WGS sequence"/>
</dbReference>